<dbReference type="Gene3D" id="3.40.50.300">
    <property type="entry name" value="P-loop containing nucleotide triphosphate hydrolases"/>
    <property type="match status" value="2"/>
</dbReference>
<evidence type="ECO:0000256" key="3">
    <source>
        <dbReference type="ARBA" id="ARBA00022763"/>
    </source>
</evidence>
<evidence type="ECO:0000313" key="14">
    <source>
        <dbReference type="Proteomes" id="UP000018291"/>
    </source>
</evidence>
<keyword evidence="1 10" id="KW-0540">Nuclease</keyword>
<keyword evidence="8 10" id="KW-0238">DNA-binding</keyword>
<dbReference type="InterPro" id="IPR013986">
    <property type="entry name" value="DExx_box_DNA_helicase_dom_sf"/>
</dbReference>
<keyword evidence="4 10" id="KW-0378">Hydrolase</keyword>
<evidence type="ECO:0000313" key="13">
    <source>
        <dbReference type="EMBL" id="CCM64803.1"/>
    </source>
</evidence>
<evidence type="ECO:0000259" key="12">
    <source>
        <dbReference type="Pfam" id="PF17946"/>
    </source>
</evidence>
<dbReference type="GO" id="GO:0009338">
    <property type="term" value="C:exodeoxyribonuclease V complex"/>
    <property type="evidence" value="ECO:0007669"/>
    <property type="project" value="InterPro"/>
</dbReference>
<dbReference type="SUPFAM" id="SSF52980">
    <property type="entry name" value="Restriction endonuclease-like"/>
    <property type="match status" value="1"/>
</dbReference>
<feature type="region of interest" description="Disordered" evidence="11">
    <location>
        <begin position="1"/>
        <end position="34"/>
    </location>
</feature>
<sequence>MQEKTATDEAPSQPSGAQERRPDPQGMPSPGEHMLRVTSDGDLQELSARLAQVLSEPLADPMAPEWIVVTTAGVQRWLGLDLARRLGNSGTDRTDGVAANLDMLFPGTLAQRVLYPDTDGADDPWHLDRMAWVVLDVLESGVRAADQRLGPLNRLAPGATRWGRARRLADLFDRYLLQRPSMLASWEAGHDVDGTGTPLSDRAAWQPHLWRLVHARIGVPSPAERHAERLAVIRAGNCPVDVPERVSLFGLSTLPGGGPFLELLEALGTQRDVHLLAHQPSPAMTRAVVASASTSRNRAVHRIDDRSVEVVNHPLLVSWARPARESLVLLADHLTASVEAESDAGDEPATLLAMVQHDLQTDTAPAGDFLPAVTDRSIQIHTCHGNTRQVEVLRDQILHLLADDPTLTEDDVVVFCPGLDEFAPLIESVLGPPAGPGGHTDEATMPGAPNLSYRLTDRSLRATYPLLGALGALMELLDSRFSDAAVLDFVNLDPVRERFGLNDEDLATLADWVDTANTRWGLDGAHRVRWGIPASYEAGSWRSAIDRLLMGITVSDDPDALAVGQLLPIGVEGTDTAVAGRLADLLARLADLTDAVQGTRPAHAWFRLLQDAAATLFAVDPDSAWQQTRLANVLEDLADHAVIGSEACGVDLALADIRHLLGSYLQGTAGRADFFRGGVTISSLTPLRGIPYRVVCLLGMDESAFALGSPNGDDLTTADPRLGDRDRRSDARQAVLETVLAAREHLVLIRNGRSVVTNQPIPAAVVMAELLDVITDTIDLAARPSALTQLTITHPRQSFDERNFQIVGSPSVGPGLDGPWSFDPLARAGAVSRLSPGEARPFLATPLADTTPAVITLADLRAFLANPPRWFLRSILEVSLPDNPSRDTGKLVAPTTGASGIPRSAEGRDLVLTLETLEAWGLRDRFLAHRRSGGDATSFLRRERSAELLPPGRLAEAELSEAEGLIDALIGALDELGAREPSTEYRPIDITLFGGTRIVGTVSDDARNHLGPVVASVSKASDKQRLGPWLDLMALTAHDPDSHWTAVLLNRPGSKTAKGCQKRVLEIPLVDPDRRRERAVAALTLVVDLFRRGSCEPLPIFPKLSPALFKGTSAPGAWNSNTYSFGDSADEWIQVAFGHATFERITSLPLKLNDPDGPGSDRARRYAHHLWGAMASSLANDDETTK</sequence>
<evidence type="ECO:0000256" key="6">
    <source>
        <dbReference type="ARBA" id="ARBA00022839"/>
    </source>
</evidence>
<dbReference type="Gene3D" id="3.40.50.10930">
    <property type="match status" value="1"/>
</dbReference>
<comment type="caution">
    <text evidence="13">The sequence shown here is derived from an EMBL/GenBank/DDBJ whole genome shotgun (WGS) entry which is preliminary data.</text>
</comment>
<comment type="subunit">
    <text evidence="10">Heterotrimer of RecB, RecC and RecD. All subunits contribute to DNA-binding.</text>
</comment>
<evidence type="ECO:0000256" key="10">
    <source>
        <dbReference type="HAMAP-Rule" id="MF_01486"/>
    </source>
</evidence>
<dbReference type="NCBIfam" id="TIGR01450">
    <property type="entry name" value="recC"/>
    <property type="match status" value="1"/>
</dbReference>
<dbReference type="GO" id="GO:0003677">
    <property type="term" value="F:DNA binding"/>
    <property type="evidence" value="ECO:0007669"/>
    <property type="project" value="UniProtKB-UniRule"/>
</dbReference>
<evidence type="ECO:0000256" key="5">
    <source>
        <dbReference type="ARBA" id="ARBA00022806"/>
    </source>
</evidence>
<accession>R4Z281</accession>
<dbReference type="eggNOG" id="COG1330">
    <property type="taxonomic scope" value="Bacteria"/>
</dbReference>
<dbReference type="AlphaFoldDB" id="R4Z281"/>
<reference evidence="13 14" key="1">
    <citation type="journal article" date="2013" name="ISME J.">
        <title>Metabolic model for the filamentous 'Candidatus Microthrix parvicella' based on genomic and metagenomic analyses.</title>
        <authorList>
            <person name="Jon McIlroy S."/>
            <person name="Kristiansen R."/>
            <person name="Albertsen M."/>
            <person name="Michael Karst S."/>
            <person name="Rossetti S."/>
            <person name="Lund Nielsen J."/>
            <person name="Tandoi V."/>
            <person name="James Seviour R."/>
            <person name="Nielsen P.H."/>
        </authorList>
    </citation>
    <scope>NUCLEOTIDE SEQUENCE [LARGE SCALE GENOMIC DNA]</scope>
    <source>
        <strain evidence="13 14">RN1</strain>
    </source>
</reference>
<keyword evidence="3 10" id="KW-0227">DNA damage</keyword>
<dbReference type="GO" id="GO:0003678">
    <property type="term" value="F:DNA helicase activity"/>
    <property type="evidence" value="ECO:0007669"/>
    <property type="project" value="UniProtKB-UniRule"/>
</dbReference>
<keyword evidence="5 10" id="KW-0347">Helicase</keyword>
<protein>
    <recommendedName>
        <fullName evidence="10">RecBCD enzyme subunit RecC</fullName>
    </recommendedName>
    <alternativeName>
        <fullName evidence="10">Exonuclease V subunit RecC</fullName>
        <shortName evidence="10">ExoV subunit RecC</shortName>
    </alternativeName>
    <alternativeName>
        <fullName evidence="10">Helicase/nuclease RecBCD subunit RecC</fullName>
    </alternativeName>
</protein>
<comment type="function">
    <text evidence="10">A helicase/nuclease that prepares dsDNA breaks (DSB) for recombinational DNA repair. Binds to DSBs and unwinds DNA via a highly rapid and processive ATP-dependent bidirectional helicase activity. Unwinds dsDNA until it encounters a Chi (crossover hotspot instigator) sequence from the 3' direction. Cuts ssDNA a few nucleotides 3' to the Chi site. The properties and activities of the enzyme are changed at Chi. The Chi-altered holoenzyme produces a long 3'-ssDNA overhang and facilitates RecA-binding to the ssDNA for homologous DNA recombination and repair. Holoenzyme degrades any linearized DNA that is unable to undergo homologous recombination. In the holoenzyme this subunit recognizes the wild-type Chi sequence, and when added to isolated RecB increases its ATP-dependent helicase processivity.</text>
</comment>
<comment type="miscellaneous">
    <text evidence="10">In the RecBCD complex, RecB has a slow 3'-5' helicase, an exonuclease activity and loads RecA onto ssDNA, RecD has a fast 5'-3' helicase activity, while RecC stimulates the ATPase and processivity of the RecB helicase and contributes to recognition of the Chi site.</text>
</comment>
<evidence type="ECO:0000256" key="8">
    <source>
        <dbReference type="ARBA" id="ARBA00023125"/>
    </source>
</evidence>
<dbReference type="InterPro" id="IPR011335">
    <property type="entry name" value="Restrct_endonuc-II-like"/>
</dbReference>
<dbReference type="SUPFAM" id="SSF52540">
    <property type="entry name" value="P-loop containing nucleoside triphosphate hydrolases"/>
    <property type="match status" value="2"/>
</dbReference>
<dbReference type="HAMAP" id="MF_01486">
    <property type="entry name" value="RecC"/>
    <property type="match status" value="1"/>
</dbReference>
<dbReference type="Proteomes" id="UP000018291">
    <property type="component" value="Unassembled WGS sequence"/>
</dbReference>
<keyword evidence="2 10" id="KW-0547">Nucleotide-binding</keyword>
<dbReference type="InterPro" id="IPR041500">
    <property type="entry name" value="RecC_C"/>
</dbReference>
<dbReference type="GO" id="GO:0005524">
    <property type="term" value="F:ATP binding"/>
    <property type="evidence" value="ECO:0007669"/>
    <property type="project" value="UniProtKB-UniRule"/>
</dbReference>
<feature type="region of interest" description="Disordered" evidence="11">
    <location>
        <begin position="709"/>
        <end position="728"/>
    </location>
</feature>
<name>R4Z281_9ACTN</name>
<gene>
    <name evidence="10" type="primary">recC</name>
    <name evidence="13" type="ORF">BN381_470008</name>
</gene>
<proteinExistence type="inferred from homology"/>
<evidence type="ECO:0000256" key="11">
    <source>
        <dbReference type="SAM" id="MobiDB-lite"/>
    </source>
</evidence>
<feature type="domain" description="RecC C-terminal" evidence="12">
    <location>
        <begin position="911"/>
        <end position="1109"/>
    </location>
</feature>
<dbReference type="Gene3D" id="1.10.10.160">
    <property type="match status" value="1"/>
</dbReference>
<dbReference type="Pfam" id="PF04257">
    <property type="entry name" value="Exonuc_V_gamma"/>
    <property type="match status" value="1"/>
</dbReference>
<dbReference type="InterPro" id="IPR027417">
    <property type="entry name" value="P-loop_NTPase"/>
</dbReference>
<dbReference type="STRING" id="1229780.BN381_470008"/>
<organism evidence="13 14">
    <name type="scientific">Candidatus Neomicrothrix parvicella RN1</name>
    <dbReference type="NCBI Taxonomy" id="1229780"/>
    <lineage>
        <taxon>Bacteria</taxon>
        <taxon>Bacillati</taxon>
        <taxon>Actinomycetota</taxon>
        <taxon>Acidimicrobiia</taxon>
        <taxon>Acidimicrobiales</taxon>
        <taxon>Microthrixaceae</taxon>
        <taxon>Candidatus Neomicrothrix</taxon>
    </lineage>
</organism>
<keyword evidence="9 10" id="KW-0234">DNA repair</keyword>
<dbReference type="GO" id="GO:0008854">
    <property type="term" value="F:exodeoxyribonuclease V activity"/>
    <property type="evidence" value="ECO:0007669"/>
    <property type="project" value="InterPro"/>
</dbReference>
<dbReference type="PANTHER" id="PTHR30591:SF1">
    <property type="entry name" value="RECBCD ENZYME SUBUNIT RECC"/>
    <property type="match status" value="1"/>
</dbReference>
<keyword evidence="6 10" id="KW-0269">Exonuclease</keyword>
<keyword evidence="7 10" id="KW-0067">ATP-binding</keyword>
<dbReference type="GO" id="GO:0000724">
    <property type="term" value="P:double-strand break repair via homologous recombination"/>
    <property type="evidence" value="ECO:0007669"/>
    <property type="project" value="UniProtKB-UniRule"/>
</dbReference>
<dbReference type="Pfam" id="PF17946">
    <property type="entry name" value="RecC_C"/>
    <property type="match status" value="1"/>
</dbReference>
<comment type="similarity">
    <text evidence="10">Belongs to the RecC family.</text>
</comment>
<keyword evidence="14" id="KW-1185">Reference proteome</keyword>
<evidence type="ECO:0000256" key="2">
    <source>
        <dbReference type="ARBA" id="ARBA00022741"/>
    </source>
</evidence>
<evidence type="ECO:0000256" key="1">
    <source>
        <dbReference type="ARBA" id="ARBA00022722"/>
    </source>
</evidence>
<evidence type="ECO:0000256" key="4">
    <source>
        <dbReference type="ARBA" id="ARBA00022801"/>
    </source>
</evidence>
<dbReference type="InterPro" id="IPR006697">
    <property type="entry name" value="RecC"/>
</dbReference>
<evidence type="ECO:0000256" key="9">
    <source>
        <dbReference type="ARBA" id="ARBA00023204"/>
    </source>
</evidence>
<dbReference type="HOGENOM" id="CLU_007513_1_0_11"/>
<dbReference type="PANTHER" id="PTHR30591">
    <property type="entry name" value="RECBCD ENZYME SUBUNIT RECC"/>
    <property type="match status" value="1"/>
</dbReference>
<dbReference type="EMBL" id="CANL01000042">
    <property type="protein sequence ID" value="CCM64803.1"/>
    <property type="molecule type" value="Genomic_DNA"/>
</dbReference>
<dbReference type="PIRSF" id="PIRSF000980">
    <property type="entry name" value="RecC"/>
    <property type="match status" value="1"/>
</dbReference>
<evidence type="ECO:0000256" key="7">
    <source>
        <dbReference type="ARBA" id="ARBA00022840"/>
    </source>
</evidence>